<evidence type="ECO:0000313" key="1">
    <source>
        <dbReference type="EMBL" id="ERM81330.1"/>
    </source>
</evidence>
<dbReference type="AlphaFoldDB" id="U5BLJ0"/>
<dbReference type="EMBL" id="AWXR01000054">
    <property type="protein sequence ID" value="ERM81330.1"/>
    <property type="molecule type" value="Genomic_DNA"/>
</dbReference>
<comment type="caution">
    <text evidence="1">The sequence shown here is derived from an EMBL/GenBank/DDBJ whole genome shotgun (WGS) entry which is preliminary data.</text>
</comment>
<protein>
    <submittedName>
        <fullName evidence="1">Uncharacterized protein</fullName>
    </submittedName>
</protein>
<keyword evidence="2" id="KW-1185">Reference proteome</keyword>
<reference evidence="1 2" key="1">
    <citation type="journal article" date="2013" name="Genome Announc.">
        <title>Draft Genome Sequence of the Psychrophilic and Alkaliphilic Rhodonellum psychrophilum Strain GCM71T.</title>
        <authorList>
            <person name="Hauptmann A.L."/>
            <person name="Glaring M.A."/>
            <person name="Hallin P.F."/>
            <person name="Prieme A."/>
            <person name="Stougaard P."/>
        </authorList>
    </citation>
    <scope>NUCLEOTIDE SEQUENCE [LARGE SCALE GENOMIC DNA]</scope>
    <source>
        <strain evidence="1 2">GCM71</strain>
    </source>
</reference>
<name>U5BLJ0_9BACT</name>
<proteinExistence type="predicted"/>
<gene>
    <name evidence="1" type="ORF">P872_10625</name>
</gene>
<evidence type="ECO:0000313" key="2">
    <source>
        <dbReference type="Proteomes" id="UP000016843"/>
    </source>
</evidence>
<organism evidence="1 2">
    <name type="scientific">Rhodonellum psychrophilum GCM71 = DSM 17998</name>
    <dbReference type="NCBI Taxonomy" id="1123057"/>
    <lineage>
        <taxon>Bacteria</taxon>
        <taxon>Pseudomonadati</taxon>
        <taxon>Bacteroidota</taxon>
        <taxon>Cytophagia</taxon>
        <taxon>Cytophagales</taxon>
        <taxon>Cytophagaceae</taxon>
        <taxon>Rhodonellum</taxon>
    </lineage>
</organism>
<accession>U5BLJ0</accession>
<dbReference type="Proteomes" id="UP000016843">
    <property type="component" value="Unassembled WGS sequence"/>
</dbReference>
<sequence>MVEYLSWFGSVESPQSHHRRYLLFSGLPYKKGFTETRFSEPLASICQSDWSTVFCQPFFSKILFLGMFQRTWFESCFFG</sequence>